<name>A0A1I7JDZ0_9BURK</name>
<sequence length="446" mass="47653">MLESARARMAAVLVVDVASGEIEAAASAHTPCYQAHHQGAQRKGCLPLPQAAENRPWKVTNQALHGEAMCGSLCKIGQALALLRVSSPLTQSTADFSEAIRQSQTERFIDEFMCVDRGFSPQCNQNRLNALVQATHDLGGYSACAKGDSKCQALNLMSGEEQGVFNVSRLRLLSNPAAPAASLVDADDYKPGSKNFTLEAVRNCYANGHPKRWRDCQGIGLVASVAELFGQGNAHVSPVGVAELLFTLTAAAQGAPHGAVSIIKRAETGAGIGVPAVAPQHARRLLEALLEPVKPSGTAHSSCVKAMAGDSLMNCNNTGRWVVASKTGTPLFPHDAMNYQRRQQACDKVKALSDGIVRRHEWARCVVPPTKWYAYVLGKSDGQGIVWTKIVVVLTERNWSARTGLIDSPFDRGGNVAAEIGLRLARQLAEAAEHQNLTETIHGAAP</sequence>
<dbReference type="EMBL" id="FPBX01000025">
    <property type="protein sequence ID" value="SFU83387.1"/>
    <property type="molecule type" value="Genomic_DNA"/>
</dbReference>
<dbReference type="Proteomes" id="UP000183656">
    <property type="component" value="Unassembled WGS sequence"/>
</dbReference>
<organism evidence="1 2">
    <name type="scientific">Paenacidovorax caeni</name>
    <dbReference type="NCBI Taxonomy" id="343013"/>
    <lineage>
        <taxon>Bacteria</taxon>
        <taxon>Pseudomonadati</taxon>
        <taxon>Pseudomonadota</taxon>
        <taxon>Betaproteobacteria</taxon>
        <taxon>Burkholderiales</taxon>
        <taxon>Comamonadaceae</taxon>
        <taxon>Paenacidovorax</taxon>
    </lineage>
</organism>
<accession>A0A1I7JDZ0</accession>
<evidence type="ECO:0000313" key="1">
    <source>
        <dbReference type="EMBL" id="SFU83387.1"/>
    </source>
</evidence>
<gene>
    <name evidence="1" type="ORF">SAMN04489707_102515</name>
</gene>
<evidence type="ECO:0000313" key="2">
    <source>
        <dbReference type="Proteomes" id="UP000183656"/>
    </source>
</evidence>
<dbReference type="AlphaFoldDB" id="A0A1I7JDZ0"/>
<proteinExistence type="predicted"/>
<keyword evidence="2" id="KW-1185">Reference proteome</keyword>
<dbReference type="STRING" id="343013.SAMN04489707_102515"/>
<protein>
    <submittedName>
        <fullName evidence="1">Uncharacterized protein</fullName>
    </submittedName>
</protein>
<reference evidence="1 2" key="1">
    <citation type="submission" date="2016-10" db="EMBL/GenBank/DDBJ databases">
        <authorList>
            <person name="de Groot N.N."/>
        </authorList>
    </citation>
    <scope>NUCLEOTIDE SEQUENCE [LARGE SCALE GENOMIC DNA]</scope>
    <source>
        <strain evidence="1 2">R-24608</strain>
    </source>
</reference>